<evidence type="ECO:0000313" key="3">
    <source>
        <dbReference type="Proteomes" id="UP000663873"/>
    </source>
</evidence>
<dbReference type="Proteomes" id="UP000663873">
    <property type="component" value="Unassembled WGS sequence"/>
</dbReference>
<dbReference type="AlphaFoldDB" id="A0A821WTT2"/>
<gene>
    <name evidence="1" type="ORF">UJA718_LOCUS46842</name>
    <name evidence="2" type="ORF">UJA718_LOCUS47022</name>
</gene>
<dbReference type="EMBL" id="CAJOBP010087069">
    <property type="protein sequence ID" value="CAF4934418.1"/>
    <property type="molecule type" value="Genomic_DNA"/>
</dbReference>
<reference evidence="1" key="1">
    <citation type="submission" date="2021-02" db="EMBL/GenBank/DDBJ databases">
        <authorList>
            <person name="Nowell W R."/>
        </authorList>
    </citation>
    <scope>NUCLEOTIDE SEQUENCE</scope>
</reference>
<name>A0A821WTT2_9BILA</name>
<organism evidence="1 3">
    <name type="scientific">Rotaria socialis</name>
    <dbReference type="NCBI Taxonomy" id="392032"/>
    <lineage>
        <taxon>Eukaryota</taxon>
        <taxon>Metazoa</taxon>
        <taxon>Spiralia</taxon>
        <taxon>Gnathifera</taxon>
        <taxon>Rotifera</taxon>
        <taxon>Eurotatoria</taxon>
        <taxon>Bdelloidea</taxon>
        <taxon>Philodinida</taxon>
        <taxon>Philodinidae</taxon>
        <taxon>Rotaria</taxon>
    </lineage>
</organism>
<sequence length="74" mass="8072">RNTVVFDNHDTGIRCVTAINHQSLNRPNLRNTFYFENNDSSVINSIIIGDTGTSGSAIVPGEGGLVGKFKYLNM</sequence>
<dbReference type="EMBL" id="CAJOBP010085877">
    <property type="protein sequence ID" value="CAF4930366.1"/>
    <property type="molecule type" value="Genomic_DNA"/>
</dbReference>
<evidence type="ECO:0000313" key="2">
    <source>
        <dbReference type="EMBL" id="CAF4934418.1"/>
    </source>
</evidence>
<evidence type="ECO:0000313" key="1">
    <source>
        <dbReference type="EMBL" id="CAF4930366.1"/>
    </source>
</evidence>
<proteinExistence type="predicted"/>
<keyword evidence="3" id="KW-1185">Reference proteome</keyword>
<accession>A0A821WTT2</accession>
<protein>
    <submittedName>
        <fullName evidence="1">Uncharacterized protein</fullName>
    </submittedName>
</protein>
<feature type="non-terminal residue" evidence="1">
    <location>
        <position position="1"/>
    </location>
</feature>
<comment type="caution">
    <text evidence="1">The sequence shown here is derived from an EMBL/GenBank/DDBJ whole genome shotgun (WGS) entry which is preliminary data.</text>
</comment>